<dbReference type="PANTHER" id="PTHR13886:SF4">
    <property type="entry name" value="JNK-INTERACTING PROTEIN 3"/>
    <property type="match status" value="1"/>
</dbReference>
<dbReference type="GO" id="GO:0005078">
    <property type="term" value="F:MAP-kinase scaffold activity"/>
    <property type="evidence" value="ECO:0007669"/>
    <property type="project" value="InterPro"/>
</dbReference>
<sequence length="1413" mass="156858">MNPIDVRETSVYSSSRDSSKSCDRRGPLSPSVQCLASAIYKELEVLVETYGNKFLQNLMPLIVSTLENLDTVNGEKQNLQLNLAVMKEDHRLLITEYDKEKSFRKTAEAKAIRLEDELEEVKKQCSAKQAELESTARVNELKLKNLHEQISRFDEREAELVRNYQCLHDRYSYLVRSYVDYVDRIRNGVVTYGCDEGLVHGNRVDGTVTSANHERISASTTECTSPFIPLELVQTLRATSTAQPNSVNDFGMYSLESERQRIIRSILETTPELQDCADILSNGQLSEPGFDELSQTDLLSEDGHDIKSCDGSSSTPQAHAGDASNVDIFTGVKREVNNLIKENQDLVQTKNALNVVANDLIGRIDDLTCDNVRLSSERNVLITNGAGMLLRIKDLEQECRRLRHELESIDLRDSMYTDSIPSDMENEDDEEDEDSDTPLSMRKRFSRMEMARVLLERNQYKEQLYDLQEAVRWADMLRAEQQYRGQAAARQKRSRIWEFFARLFTPSKSRGNSISTGSQPAASVVYESPGDQTNNGIENGHVHILTESEEPTGQNVLKTDRDVSFTGSVHQSGSDTKGTVAIGDHRNPLPFWLLPFDQNDWMPVKVGQSNTVCALGADLLPQLSYVRPICENIPTMKLWCATGVFADVGVHIADGPNQWDSSLFSCHDPTHPLPVDINTSQSLDLTHGEANSSGQLPPAQQNPDSTSVSREKFLTSHKNDENLTSVMWVCSAATGSGMTYKNSTVESANDCFPEQFASIHSLITIVDVSDPSQNLDSFGITASTVLCICAVPGTTPVVQHYLESCAHSWNLIPLDLSEEILSQSRMTSSRTTDFSTHAATEPRLETTTSIDSNNVVGRAVSATLWTSSPYSSANKHRHPSLMEVSHPLRNVTPPIPHSTVVTGVTVPEPRLSYFVERRRFLVRHISSELDVRQKPASARSESQQFPSDASRHNMGSNDGVELPSSSDAVVSHGRLTGCSSPSSAQPTVWLGCYNGDLFVHSTVANWRRCLHAIHLPDSVVQICHFNGKVFVSLANGQLIVFRRHLTTPISLSPTSMSTHSVKGAVVSSSNMRDSQSTVMSTSSATVAQLSTADRSMVGTWDFTEVCVITCGHARSPLRQTIAVPPTSTIWTALGNHILLIDVSNLHLVDCIDVPGRQDSQVQCMSWFDDGVWVSNRRESILRLYHVITHQLVQTLDLEPLLAGVSPIIKTPSAFKPRSTKVPAAAITAMLAYRHHLWIGTRAGLIALIPFAHAHINLSDNMTTSGAECSQDMSHADPVDENVFRSTLDVTKIQVSRCRHNGPVKFLTSLYGSSPDKSKPDEMRSNFSLADRQFPSSSTPLRRTNSWNTLSPHLIRKKQTLILCGGEGYVRSRSTRCPDFRRNHLSNFGTPIKDQNHLFVWKLKSSKQFSAEAS</sequence>
<dbReference type="PROSITE" id="PS51777">
    <property type="entry name" value="RH2"/>
    <property type="match status" value="1"/>
</dbReference>
<feature type="compositionally biased region" description="Polar residues" evidence="5">
    <location>
        <begin position="686"/>
        <end position="708"/>
    </location>
</feature>
<dbReference type="InterPro" id="IPR056602">
    <property type="entry name" value="Beta-prop_LRRK2"/>
</dbReference>
<feature type="compositionally biased region" description="Acidic residues" evidence="5">
    <location>
        <begin position="424"/>
        <end position="436"/>
    </location>
</feature>
<evidence type="ECO:0000256" key="1">
    <source>
        <dbReference type="ARBA" id="ARBA00004496"/>
    </source>
</evidence>
<feature type="region of interest" description="Disordered" evidence="5">
    <location>
        <begin position="302"/>
        <end position="322"/>
    </location>
</feature>
<dbReference type="EMBL" id="CAXLJL010000534">
    <property type="protein sequence ID" value="CAL5138846.1"/>
    <property type="molecule type" value="Genomic_DNA"/>
</dbReference>
<accession>A0AAV2TPQ2</accession>
<feature type="coiled-coil region" evidence="4">
    <location>
        <begin position="69"/>
        <end position="163"/>
    </location>
</feature>
<dbReference type="PROSITE" id="PS51776">
    <property type="entry name" value="RH1"/>
    <property type="match status" value="1"/>
</dbReference>
<dbReference type="SUPFAM" id="SSF50998">
    <property type="entry name" value="Quinoprotein alcohol dehydrogenase-like"/>
    <property type="match status" value="1"/>
</dbReference>
<feature type="region of interest" description="Disordered" evidence="5">
    <location>
        <begin position="1"/>
        <end position="29"/>
    </location>
</feature>
<dbReference type="GO" id="GO:0005737">
    <property type="term" value="C:cytoplasm"/>
    <property type="evidence" value="ECO:0007669"/>
    <property type="project" value="UniProtKB-SubCell"/>
</dbReference>
<reference evidence="8" key="1">
    <citation type="submission" date="2024-06" db="EMBL/GenBank/DDBJ databases">
        <authorList>
            <person name="Liu X."/>
            <person name="Lenzi L."/>
            <person name="Haldenby T S."/>
            <person name="Uol C."/>
        </authorList>
    </citation>
    <scope>NUCLEOTIDE SEQUENCE</scope>
</reference>
<dbReference type="InterPro" id="IPR011047">
    <property type="entry name" value="Quinoprotein_ADH-like_sf"/>
</dbReference>
<keyword evidence="3 4" id="KW-0175">Coiled coil</keyword>
<dbReference type="GO" id="GO:0016192">
    <property type="term" value="P:vesicle-mediated transport"/>
    <property type="evidence" value="ECO:0007669"/>
    <property type="project" value="TreeGrafter"/>
</dbReference>
<dbReference type="InterPro" id="IPR039911">
    <property type="entry name" value="JIP3/JIP4"/>
</dbReference>
<evidence type="ECO:0000259" key="7">
    <source>
        <dbReference type="PROSITE" id="PS51777"/>
    </source>
</evidence>
<evidence type="ECO:0000259" key="6">
    <source>
        <dbReference type="PROSITE" id="PS51776"/>
    </source>
</evidence>
<dbReference type="Gene3D" id="1.20.5.1000">
    <property type="entry name" value="arf6 gtpase in complex with a specific effector, jip4"/>
    <property type="match status" value="1"/>
</dbReference>
<evidence type="ECO:0000313" key="9">
    <source>
        <dbReference type="Proteomes" id="UP001497525"/>
    </source>
</evidence>
<feature type="region of interest" description="Disordered" evidence="5">
    <location>
        <begin position="931"/>
        <end position="966"/>
    </location>
</feature>
<protein>
    <submittedName>
        <fullName evidence="8">Uncharacterized protein</fullName>
    </submittedName>
</protein>
<name>A0AAV2TPQ2_CALDB</name>
<feature type="domain" description="RH1" evidence="6">
    <location>
        <begin position="15"/>
        <end position="103"/>
    </location>
</feature>
<dbReference type="InterPro" id="IPR032486">
    <property type="entry name" value="JIP_LZII"/>
</dbReference>
<dbReference type="InterPro" id="IPR034744">
    <property type="entry name" value="RH2"/>
</dbReference>
<dbReference type="InterPro" id="IPR034743">
    <property type="entry name" value="RH1"/>
</dbReference>
<feature type="region of interest" description="Disordered" evidence="5">
    <location>
        <begin position="415"/>
        <end position="439"/>
    </location>
</feature>
<dbReference type="Proteomes" id="UP001497525">
    <property type="component" value="Unassembled WGS sequence"/>
</dbReference>
<feature type="compositionally biased region" description="Basic and acidic residues" evidence="5">
    <location>
        <begin position="17"/>
        <end position="26"/>
    </location>
</feature>
<dbReference type="Pfam" id="PF16471">
    <property type="entry name" value="JIP_LZII"/>
    <property type="match status" value="1"/>
</dbReference>
<dbReference type="GO" id="GO:0030159">
    <property type="term" value="F:signaling receptor complex adaptor activity"/>
    <property type="evidence" value="ECO:0007669"/>
    <property type="project" value="TreeGrafter"/>
</dbReference>
<dbReference type="GO" id="GO:0008432">
    <property type="term" value="F:JUN kinase binding"/>
    <property type="evidence" value="ECO:0007669"/>
    <property type="project" value="TreeGrafter"/>
</dbReference>
<proteinExistence type="predicted"/>
<organism evidence="8 9">
    <name type="scientific">Calicophoron daubneyi</name>
    <name type="common">Rumen fluke</name>
    <name type="synonym">Paramphistomum daubneyi</name>
    <dbReference type="NCBI Taxonomy" id="300641"/>
    <lineage>
        <taxon>Eukaryota</taxon>
        <taxon>Metazoa</taxon>
        <taxon>Spiralia</taxon>
        <taxon>Lophotrochozoa</taxon>
        <taxon>Platyhelminthes</taxon>
        <taxon>Trematoda</taxon>
        <taxon>Digenea</taxon>
        <taxon>Plagiorchiida</taxon>
        <taxon>Pronocephalata</taxon>
        <taxon>Paramphistomoidea</taxon>
        <taxon>Paramphistomidae</taxon>
        <taxon>Calicophoron</taxon>
    </lineage>
</organism>
<comment type="caution">
    <text evidence="8">The sequence shown here is derived from an EMBL/GenBank/DDBJ whole genome shotgun (WGS) entry which is preliminary data.</text>
</comment>
<gene>
    <name evidence="8" type="ORF">CDAUBV1_LOCUS13712</name>
</gene>
<evidence type="ECO:0000256" key="4">
    <source>
        <dbReference type="SAM" id="Coils"/>
    </source>
</evidence>
<evidence type="ECO:0000256" key="2">
    <source>
        <dbReference type="ARBA" id="ARBA00022490"/>
    </source>
</evidence>
<evidence type="ECO:0000256" key="5">
    <source>
        <dbReference type="SAM" id="MobiDB-lite"/>
    </source>
</evidence>
<feature type="domain" description="RH2" evidence="7">
    <location>
        <begin position="442"/>
        <end position="514"/>
    </location>
</feature>
<dbReference type="GO" id="GO:0019894">
    <property type="term" value="F:kinesin binding"/>
    <property type="evidence" value="ECO:0007669"/>
    <property type="project" value="TreeGrafter"/>
</dbReference>
<comment type="subcellular location">
    <subcellularLocation>
        <location evidence="1">Cytoplasm</location>
    </subcellularLocation>
</comment>
<feature type="region of interest" description="Disordered" evidence="5">
    <location>
        <begin position="686"/>
        <end position="711"/>
    </location>
</feature>
<dbReference type="PANTHER" id="PTHR13886">
    <property type="entry name" value="JNK/SAPK-ASSOCIATED PROTEIN"/>
    <property type="match status" value="1"/>
</dbReference>
<keyword evidence="2" id="KW-0963">Cytoplasm</keyword>
<evidence type="ECO:0000313" key="8">
    <source>
        <dbReference type="EMBL" id="CAL5138846.1"/>
    </source>
</evidence>
<dbReference type="Pfam" id="PF09744">
    <property type="entry name" value="RH1"/>
    <property type="match status" value="1"/>
</dbReference>
<evidence type="ECO:0000256" key="3">
    <source>
        <dbReference type="ARBA" id="ARBA00023054"/>
    </source>
</evidence>
<dbReference type="Pfam" id="PF23748">
    <property type="entry name" value="Beta-prop_LRRK2"/>
    <property type="match status" value="1"/>
</dbReference>